<keyword evidence="2 8" id="KW-0820">tRNA-binding</keyword>
<organism evidence="11 12">
    <name type="scientific">Corynebacterium tuberculostearicum SK141</name>
    <dbReference type="NCBI Taxonomy" id="553206"/>
    <lineage>
        <taxon>Bacteria</taxon>
        <taxon>Bacillati</taxon>
        <taxon>Actinomycetota</taxon>
        <taxon>Actinomycetes</taxon>
        <taxon>Mycobacteriales</taxon>
        <taxon>Corynebacteriaceae</taxon>
        <taxon>Corynebacterium</taxon>
    </lineage>
</organism>
<dbReference type="InterPro" id="IPR018171">
    <property type="entry name" value="Pept_tRNA_hydro_CS"/>
</dbReference>
<comment type="function">
    <text evidence="8">Hydrolyzes ribosome-free peptidyl-tRNAs (with 1 or more amino acids incorporated), which drop off the ribosome during protein synthesis, or as a result of ribosome stalling.</text>
</comment>
<evidence type="ECO:0000256" key="8">
    <source>
        <dbReference type="HAMAP-Rule" id="MF_00083"/>
    </source>
</evidence>
<feature type="active site" description="Proton acceptor" evidence="8">
    <location>
        <position position="42"/>
    </location>
</feature>
<feature type="binding site" evidence="8">
    <location>
        <position position="37"/>
    </location>
    <ligand>
        <name>tRNA</name>
        <dbReference type="ChEBI" id="CHEBI:17843"/>
    </ligand>
</feature>
<keyword evidence="3 8" id="KW-0378">Hydrolase</keyword>
<feature type="site" description="Discriminates between blocked and unblocked aminoacyl-tRNA" evidence="8">
    <location>
        <position position="32"/>
    </location>
</feature>
<feature type="binding site" evidence="8">
    <location>
        <position position="90"/>
    </location>
    <ligand>
        <name>tRNA</name>
        <dbReference type="ChEBI" id="CHEBI:17843"/>
    </ligand>
</feature>
<comment type="function">
    <text evidence="8">Catalyzes the release of premature peptidyl moieties from peptidyl-tRNA molecules trapped in stalled 50S ribosomal subunits, and thus maintains levels of free tRNAs and 50S ribosomes.</text>
</comment>
<evidence type="ECO:0000256" key="1">
    <source>
        <dbReference type="ARBA" id="ARBA00013260"/>
    </source>
</evidence>
<comment type="catalytic activity">
    <reaction evidence="6 8 9">
        <text>an N-acyl-L-alpha-aminoacyl-tRNA + H2O = an N-acyl-L-amino acid + a tRNA + H(+)</text>
        <dbReference type="Rhea" id="RHEA:54448"/>
        <dbReference type="Rhea" id="RHEA-COMP:10123"/>
        <dbReference type="Rhea" id="RHEA-COMP:13883"/>
        <dbReference type="ChEBI" id="CHEBI:15377"/>
        <dbReference type="ChEBI" id="CHEBI:15378"/>
        <dbReference type="ChEBI" id="CHEBI:59874"/>
        <dbReference type="ChEBI" id="CHEBI:78442"/>
        <dbReference type="ChEBI" id="CHEBI:138191"/>
        <dbReference type="EC" id="3.1.1.29"/>
    </reaction>
</comment>
<sequence>MRFASRGGLAVFLSAYETIERVTPLLVVGLGNPGPKYAGTRHNIGFDVADELAGELMSGFSVHKKTNTEVAEGMAGGRKIICAKPRSFMNLSGGPIKALAQYFHLSAADIIVVHDELELDFGTIKLRQGGGDHGHNGLRSTTKSLGTKDYQRLSVGIGRPPGRMDPASFVLKPWAKQEKAEIPILCADAVEEILRVG</sequence>
<evidence type="ECO:0000256" key="5">
    <source>
        <dbReference type="ARBA" id="ARBA00038063"/>
    </source>
</evidence>
<comment type="similarity">
    <text evidence="5 8 10">Belongs to the PTH family.</text>
</comment>
<evidence type="ECO:0000256" key="7">
    <source>
        <dbReference type="ARBA" id="ARBA00050038"/>
    </source>
</evidence>
<gene>
    <name evidence="8 11" type="primary">pth</name>
    <name evidence="11" type="ORF">CORTU0001_0272</name>
</gene>
<dbReference type="InterPro" id="IPR001328">
    <property type="entry name" value="Pept_tRNA_hydro"/>
</dbReference>
<accession>C6RB27</accession>
<evidence type="ECO:0000256" key="6">
    <source>
        <dbReference type="ARBA" id="ARBA00048707"/>
    </source>
</evidence>
<dbReference type="GO" id="GO:0005737">
    <property type="term" value="C:cytoplasm"/>
    <property type="evidence" value="ECO:0007669"/>
    <property type="project" value="UniProtKB-SubCell"/>
</dbReference>
<dbReference type="NCBIfam" id="TIGR00447">
    <property type="entry name" value="pth"/>
    <property type="match status" value="1"/>
</dbReference>
<comment type="subcellular location">
    <subcellularLocation>
        <location evidence="8">Cytoplasm</location>
    </subcellularLocation>
</comment>
<dbReference type="Pfam" id="PF01195">
    <property type="entry name" value="Pept_tRNA_hydro"/>
    <property type="match status" value="1"/>
</dbReference>
<dbReference type="PROSITE" id="PS01195">
    <property type="entry name" value="PEPT_TRNA_HYDROL_1"/>
    <property type="match status" value="1"/>
</dbReference>
<evidence type="ECO:0000313" key="11">
    <source>
        <dbReference type="EMBL" id="EET76803.1"/>
    </source>
</evidence>
<reference evidence="11 12" key="1">
    <citation type="submission" date="2009-06" db="EMBL/GenBank/DDBJ databases">
        <authorList>
            <person name="Dodson R."/>
            <person name="Sebastian Y."/>
            <person name="Madupu R."/>
            <person name="Durkin A.S."/>
            <person name="Torralba M."/>
            <person name="Methe B."/>
            <person name="Sutton G.G."/>
            <person name="Strausberg R.L."/>
            <person name="Nelson K.E."/>
        </authorList>
    </citation>
    <scope>NUCLEOTIDE SEQUENCE [LARGE SCALE GENOMIC DNA]</scope>
    <source>
        <strain evidence="11 12">SK141</strain>
    </source>
</reference>
<dbReference type="FunFam" id="3.40.50.1470:FF:000001">
    <property type="entry name" value="Peptidyl-tRNA hydrolase"/>
    <property type="match status" value="1"/>
</dbReference>
<comment type="caution">
    <text evidence="11">The sequence shown here is derived from an EMBL/GenBank/DDBJ whole genome shotgun (WGS) entry which is preliminary data.</text>
</comment>
<protein>
    <recommendedName>
        <fullName evidence="7 8">Peptidyl-tRNA hydrolase</fullName>
        <shortName evidence="8">Pth</shortName>
        <ecNumber evidence="1 8">3.1.1.29</ecNumber>
    </recommendedName>
</protein>
<dbReference type="Proteomes" id="UP000004384">
    <property type="component" value="Unassembled WGS sequence"/>
</dbReference>
<dbReference type="PROSITE" id="PS01196">
    <property type="entry name" value="PEPT_TRNA_HYDROL_2"/>
    <property type="match status" value="1"/>
</dbReference>
<dbReference type="GO" id="GO:0006515">
    <property type="term" value="P:protein quality control for misfolded or incompletely synthesized proteins"/>
    <property type="evidence" value="ECO:0007669"/>
    <property type="project" value="UniProtKB-UniRule"/>
</dbReference>
<proteinExistence type="inferred from homology"/>
<evidence type="ECO:0000256" key="3">
    <source>
        <dbReference type="ARBA" id="ARBA00022801"/>
    </source>
</evidence>
<dbReference type="GO" id="GO:0072344">
    <property type="term" value="P:rescue of stalled ribosome"/>
    <property type="evidence" value="ECO:0007669"/>
    <property type="project" value="UniProtKB-UniRule"/>
</dbReference>
<keyword evidence="8" id="KW-0963">Cytoplasm</keyword>
<evidence type="ECO:0000256" key="9">
    <source>
        <dbReference type="RuleBase" id="RU000673"/>
    </source>
</evidence>
<dbReference type="EMBL" id="ACVP01000025">
    <property type="protein sequence ID" value="EET76803.1"/>
    <property type="molecule type" value="Genomic_DNA"/>
</dbReference>
<name>C6RB27_9CORY</name>
<feature type="binding site" evidence="8">
    <location>
        <position position="136"/>
    </location>
    <ligand>
        <name>tRNA</name>
        <dbReference type="ChEBI" id="CHEBI:17843"/>
    </ligand>
</feature>
<feature type="site" description="Stabilizes the basic form of H active site to accept a proton" evidence="8">
    <location>
        <position position="115"/>
    </location>
</feature>
<evidence type="ECO:0000256" key="2">
    <source>
        <dbReference type="ARBA" id="ARBA00022555"/>
    </source>
</evidence>
<dbReference type="EC" id="3.1.1.29" evidence="1 8"/>
<dbReference type="CDD" id="cd00462">
    <property type="entry name" value="PTH"/>
    <property type="match status" value="1"/>
</dbReference>
<dbReference type="AlphaFoldDB" id="C6RB27"/>
<dbReference type="GO" id="GO:0004045">
    <property type="term" value="F:peptidyl-tRNA hydrolase activity"/>
    <property type="evidence" value="ECO:0007669"/>
    <property type="project" value="UniProtKB-UniRule"/>
</dbReference>
<feature type="binding site" evidence="8">
    <location>
        <position position="88"/>
    </location>
    <ligand>
        <name>tRNA</name>
        <dbReference type="ChEBI" id="CHEBI:17843"/>
    </ligand>
</feature>
<dbReference type="InterPro" id="IPR036416">
    <property type="entry name" value="Pept_tRNA_hydro_sf"/>
</dbReference>
<dbReference type="Gene3D" id="3.40.50.1470">
    <property type="entry name" value="Peptidyl-tRNA hydrolase"/>
    <property type="match status" value="1"/>
</dbReference>
<dbReference type="HAMAP" id="MF_00083">
    <property type="entry name" value="Pept_tRNA_hydro_bact"/>
    <property type="match status" value="1"/>
</dbReference>
<keyword evidence="4 8" id="KW-0694">RNA-binding</keyword>
<dbReference type="PANTHER" id="PTHR17224:SF1">
    <property type="entry name" value="PEPTIDYL-TRNA HYDROLASE"/>
    <property type="match status" value="1"/>
</dbReference>
<evidence type="ECO:0000256" key="10">
    <source>
        <dbReference type="RuleBase" id="RU004320"/>
    </source>
</evidence>
<dbReference type="GO" id="GO:0000049">
    <property type="term" value="F:tRNA binding"/>
    <property type="evidence" value="ECO:0007669"/>
    <property type="project" value="UniProtKB-UniRule"/>
</dbReference>
<evidence type="ECO:0000313" key="12">
    <source>
        <dbReference type="Proteomes" id="UP000004384"/>
    </source>
</evidence>
<dbReference type="SUPFAM" id="SSF53178">
    <property type="entry name" value="Peptidyl-tRNA hydrolase-like"/>
    <property type="match status" value="1"/>
</dbReference>
<dbReference type="PANTHER" id="PTHR17224">
    <property type="entry name" value="PEPTIDYL-TRNA HYDROLASE"/>
    <property type="match status" value="1"/>
</dbReference>
<evidence type="ECO:0000256" key="4">
    <source>
        <dbReference type="ARBA" id="ARBA00022884"/>
    </source>
</evidence>
<comment type="subunit">
    <text evidence="8">Monomer.</text>
</comment>